<evidence type="ECO:0000256" key="1">
    <source>
        <dbReference type="SAM" id="MobiDB-lite"/>
    </source>
</evidence>
<gene>
    <name evidence="2" type="ORF">EVAR_96186_1</name>
</gene>
<keyword evidence="3" id="KW-1185">Reference proteome</keyword>
<dbReference type="AlphaFoldDB" id="A0A4C1VL42"/>
<reference evidence="2 3" key="1">
    <citation type="journal article" date="2019" name="Commun. Biol.">
        <title>The bagworm genome reveals a unique fibroin gene that provides high tensile strength.</title>
        <authorList>
            <person name="Kono N."/>
            <person name="Nakamura H."/>
            <person name="Ohtoshi R."/>
            <person name="Tomita M."/>
            <person name="Numata K."/>
            <person name="Arakawa K."/>
        </authorList>
    </citation>
    <scope>NUCLEOTIDE SEQUENCE [LARGE SCALE GENOMIC DNA]</scope>
</reference>
<evidence type="ECO:0000313" key="3">
    <source>
        <dbReference type="Proteomes" id="UP000299102"/>
    </source>
</evidence>
<comment type="caution">
    <text evidence="2">The sequence shown here is derived from an EMBL/GenBank/DDBJ whole genome shotgun (WGS) entry which is preliminary data.</text>
</comment>
<proteinExistence type="predicted"/>
<dbReference type="Proteomes" id="UP000299102">
    <property type="component" value="Unassembled WGS sequence"/>
</dbReference>
<sequence>MKYDKRTVASEKVLEKEVRCSNRVLVPREGAPALPLRSTPRFKIKNYSCLNEKRVRAELARRGMRKRTQRTASIKQQPTAAKHHRGVAL</sequence>
<dbReference type="EMBL" id="BGZK01000351">
    <property type="protein sequence ID" value="GBP38584.1"/>
    <property type="molecule type" value="Genomic_DNA"/>
</dbReference>
<organism evidence="2 3">
    <name type="scientific">Eumeta variegata</name>
    <name type="common">Bagworm moth</name>
    <name type="synonym">Eumeta japonica</name>
    <dbReference type="NCBI Taxonomy" id="151549"/>
    <lineage>
        <taxon>Eukaryota</taxon>
        <taxon>Metazoa</taxon>
        <taxon>Ecdysozoa</taxon>
        <taxon>Arthropoda</taxon>
        <taxon>Hexapoda</taxon>
        <taxon>Insecta</taxon>
        <taxon>Pterygota</taxon>
        <taxon>Neoptera</taxon>
        <taxon>Endopterygota</taxon>
        <taxon>Lepidoptera</taxon>
        <taxon>Glossata</taxon>
        <taxon>Ditrysia</taxon>
        <taxon>Tineoidea</taxon>
        <taxon>Psychidae</taxon>
        <taxon>Oiketicinae</taxon>
        <taxon>Eumeta</taxon>
    </lineage>
</organism>
<accession>A0A4C1VL42</accession>
<feature type="compositionally biased region" description="Polar residues" evidence="1">
    <location>
        <begin position="70"/>
        <end position="79"/>
    </location>
</feature>
<protein>
    <submittedName>
        <fullName evidence="2">Uncharacterized protein</fullName>
    </submittedName>
</protein>
<evidence type="ECO:0000313" key="2">
    <source>
        <dbReference type="EMBL" id="GBP38584.1"/>
    </source>
</evidence>
<name>A0A4C1VL42_EUMVA</name>
<feature type="region of interest" description="Disordered" evidence="1">
    <location>
        <begin position="60"/>
        <end position="89"/>
    </location>
</feature>